<sequence length="472" mass="50853">MTAKTVYETVESERELLYDLAERLWETPELGLHEHESAEALATTLREEGFDVETGIAGMPTAFVATYGEGDPTIGILGEYDALPGLSQEVKAERSPVERGGPGHGCGHNLFGTATLGAAVAVKRAIEDGELEGTIRYYGCPAEETLVGKTYMARAGVFDDLDAALTWHPGDLNTPRVGSSNALNSLLFEFEGEAAHAGGSPESGRSALDAVELTNVGVEFMREHVSDDARLHYSIPDGGDAPNVVPAEASVWYFVRAPSREEVERNTDWLRDIARGAATMTQTTVSERFLSGCHDYIANGSVTDAIWENMQEVGPIEYDEADREFARELLETVSESNRASRLEELPKDLRETVEPHALYPDPVPPFNEDVTSGGSTEVGDVSYIAPTGQFNAATWPVGAPGHSWQVVAANGDFGRKGMLFAAKVLAGTAHDLMTDPETLAAAREEFEAATGGEPYETPLPPEAEPPFDMTAE</sequence>
<dbReference type="SUPFAM" id="SSF53187">
    <property type="entry name" value="Zn-dependent exopeptidases"/>
    <property type="match status" value="1"/>
</dbReference>
<dbReference type="Gene3D" id="3.40.630.10">
    <property type="entry name" value="Zn peptidases"/>
    <property type="match status" value="2"/>
</dbReference>
<accession>A0ABD5R4H4</accession>
<evidence type="ECO:0000313" key="4">
    <source>
        <dbReference type="Proteomes" id="UP001596118"/>
    </source>
</evidence>
<dbReference type="InterPro" id="IPR052030">
    <property type="entry name" value="Peptidase_M20/M20A_hydrolases"/>
</dbReference>
<dbReference type="InterPro" id="IPR036264">
    <property type="entry name" value="Bact_exopeptidase_dim_dom"/>
</dbReference>
<dbReference type="AlphaFoldDB" id="A0ABD5R4H4"/>
<proteinExistence type="predicted"/>
<dbReference type="PANTHER" id="PTHR30575:SF0">
    <property type="entry name" value="XAA-ARG DIPEPTIDASE"/>
    <property type="match status" value="1"/>
</dbReference>
<dbReference type="Pfam" id="PF01546">
    <property type="entry name" value="Peptidase_M20"/>
    <property type="match status" value="1"/>
</dbReference>
<protein>
    <submittedName>
        <fullName evidence="3">Amidohydrolase</fullName>
    </submittedName>
</protein>
<dbReference type="InterPro" id="IPR017439">
    <property type="entry name" value="Amidohydrolase"/>
</dbReference>
<dbReference type="EMBL" id="JBHSKY010000016">
    <property type="protein sequence ID" value="MFC5279831.1"/>
    <property type="molecule type" value="Genomic_DNA"/>
</dbReference>
<gene>
    <name evidence="3" type="ORF">ACFPM1_13835</name>
</gene>
<dbReference type="Gene3D" id="3.30.70.360">
    <property type="match status" value="1"/>
</dbReference>
<dbReference type="InterPro" id="IPR017145">
    <property type="entry name" value="Aminobenzoyl-glu_utiliz_pB"/>
</dbReference>
<reference evidence="3 4" key="1">
    <citation type="journal article" date="2019" name="Int. J. Syst. Evol. Microbiol.">
        <title>The Global Catalogue of Microorganisms (GCM) 10K type strain sequencing project: providing services to taxonomists for standard genome sequencing and annotation.</title>
        <authorList>
            <consortium name="The Broad Institute Genomics Platform"/>
            <consortium name="The Broad Institute Genome Sequencing Center for Infectious Disease"/>
            <person name="Wu L."/>
            <person name="Ma J."/>
        </authorList>
    </citation>
    <scope>NUCLEOTIDE SEQUENCE [LARGE SCALE GENOMIC DNA]</scope>
    <source>
        <strain evidence="3 4">CGMCC 1.12124</strain>
    </source>
</reference>
<name>A0ABD5R4H4_9EURY</name>
<dbReference type="RefSeq" id="WP_256412456.1">
    <property type="nucleotide sequence ID" value="NZ_JANHDM010000010.1"/>
</dbReference>
<organism evidence="3 4">
    <name type="scientific">Halorubrum rubrum</name>
    <dbReference type="NCBI Taxonomy" id="1126240"/>
    <lineage>
        <taxon>Archaea</taxon>
        <taxon>Methanobacteriati</taxon>
        <taxon>Methanobacteriota</taxon>
        <taxon>Stenosarchaea group</taxon>
        <taxon>Halobacteria</taxon>
        <taxon>Halobacteriales</taxon>
        <taxon>Haloferacaceae</taxon>
        <taxon>Halorubrum</taxon>
    </lineage>
</organism>
<evidence type="ECO:0000259" key="2">
    <source>
        <dbReference type="Pfam" id="PF07687"/>
    </source>
</evidence>
<dbReference type="PIRSF" id="PIRSF037227">
    <property type="entry name" value="Aminobenzoyl-glu_utiliz_pB"/>
    <property type="match status" value="1"/>
</dbReference>
<evidence type="ECO:0000256" key="1">
    <source>
        <dbReference type="SAM" id="MobiDB-lite"/>
    </source>
</evidence>
<dbReference type="Proteomes" id="UP001596118">
    <property type="component" value="Unassembled WGS sequence"/>
</dbReference>
<dbReference type="InterPro" id="IPR002933">
    <property type="entry name" value="Peptidase_M20"/>
</dbReference>
<comment type="caution">
    <text evidence="3">The sequence shown here is derived from an EMBL/GenBank/DDBJ whole genome shotgun (WGS) entry which is preliminary data.</text>
</comment>
<evidence type="ECO:0000313" key="3">
    <source>
        <dbReference type="EMBL" id="MFC5279831.1"/>
    </source>
</evidence>
<dbReference type="Pfam" id="PF07687">
    <property type="entry name" value="M20_dimer"/>
    <property type="match status" value="1"/>
</dbReference>
<feature type="domain" description="Peptidase M20 dimerisation" evidence="2">
    <location>
        <begin position="188"/>
        <end position="275"/>
    </location>
</feature>
<keyword evidence="4" id="KW-1185">Reference proteome</keyword>
<dbReference type="InterPro" id="IPR011650">
    <property type="entry name" value="Peptidase_M20_dimer"/>
</dbReference>
<dbReference type="PANTHER" id="PTHR30575">
    <property type="entry name" value="PEPTIDASE M20"/>
    <property type="match status" value="1"/>
</dbReference>
<feature type="region of interest" description="Disordered" evidence="1">
    <location>
        <begin position="446"/>
        <end position="472"/>
    </location>
</feature>
<dbReference type="SUPFAM" id="SSF55031">
    <property type="entry name" value="Bacterial exopeptidase dimerisation domain"/>
    <property type="match status" value="1"/>
</dbReference>
<dbReference type="NCBIfam" id="TIGR01891">
    <property type="entry name" value="amidohydrolases"/>
    <property type="match status" value="1"/>
</dbReference>